<dbReference type="SMART" id="SM00866">
    <property type="entry name" value="UTRA"/>
    <property type="match status" value="1"/>
</dbReference>
<protein>
    <submittedName>
        <fullName evidence="5">GntR family transcriptional regulator</fullName>
    </submittedName>
</protein>
<dbReference type="Proteomes" id="UP000284202">
    <property type="component" value="Unassembled WGS sequence"/>
</dbReference>
<reference evidence="6" key="1">
    <citation type="submission" date="2018-09" db="EMBL/GenBank/DDBJ databases">
        <title>Acidovorax cavernicola nov. sp. isolated from Gruta de las Maravillas (Aracena, Spain).</title>
        <authorList>
            <person name="Jurado V."/>
            <person name="Gutierrez-Patricio S."/>
            <person name="Gonzalez-Pimentel J.L."/>
            <person name="Miller A.Z."/>
            <person name="Laiz L."/>
            <person name="Saiz-Jimenez C."/>
        </authorList>
    </citation>
    <scope>NUCLEOTIDE SEQUENCE [LARGE SCALE GENOMIC DNA]</scope>
    <source>
        <strain evidence="6">1011MAR3C25</strain>
    </source>
</reference>
<dbReference type="InterPro" id="IPR028978">
    <property type="entry name" value="Chorismate_lyase_/UTRA_dom_sf"/>
</dbReference>
<dbReference type="InterPro" id="IPR036388">
    <property type="entry name" value="WH-like_DNA-bd_sf"/>
</dbReference>
<dbReference type="AlphaFoldDB" id="A0A418SR15"/>
<dbReference type="PRINTS" id="PR00035">
    <property type="entry name" value="HTHGNTR"/>
</dbReference>
<organism evidence="5 6">
    <name type="scientific">Paracoccus onubensis</name>
    <dbReference type="NCBI Taxonomy" id="1675788"/>
    <lineage>
        <taxon>Bacteria</taxon>
        <taxon>Pseudomonadati</taxon>
        <taxon>Pseudomonadota</taxon>
        <taxon>Alphaproteobacteria</taxon>
        <taxon>Rhodobacterales</taxon>
        <taxon>Paracoccaceae</taxon>
        <taxon>Paracoccus</taxon>
    </lineage>
</organism>
<evidence type="ECO:0000313" key="5">
    <source>
        <dbReference type="EMBL" id="RJE83390.1"/>
    </source>
</evidence>
<dbReference type="Gene3D" id="1.10.10.10">
    <property type="entry name" value="Winged helix-like DNA-binding domain superfamily/Winged helix DNA-binding domain"/>
    <property type="match status" value="1"/>
</dbReference>
<keyword evidence="6" id="KW-1185">Reference proteome</keyword>
<dbReference type="GO" id="GO:0045892">
    <property type="term" value="P:negative regulation of DNA-templated transcription"/>
    <property type="evidence" value="ECO:0007669"/>
    <property type="project" value="TreeGrafter"/>
</dbReference>
<dbReference type="CDD" id="cd07377">
    <property type="entry name" value="WHTH_GntR"/>
    <property type="match status" value="1"/>
</dbReference>
<keyword evidence="1" id="KW-0805">Transcription regulation</keyword>
<dbReference type="PANTHER" id="PTHR44846">
    <property type="entry name" value="MANNOSYL-D-GLYCERATE TRANSPORT/METABOLISM SYSTEM REPRESSOR MNGR-RELATED"/>
    <property type="match status" value="1"/>
</dbReference>
<gene>
    <name evidence="5" type="ORF">D3P04_16025</name>
</gene>
<dbReference type="PANTHER" id="PTHR44846:SF1">
    <property type="entry name" value="MANNOSYL-D-GLYCERATE TRANSPORT_METABOLISM SYSTEM REPRESSOR MNGR-RELATED"/>
    <property type="match status" value="1"/>
</dbReference>
<name>A0A418SR15_9RHOB</name>
<comment type="caution">
    <text evidence="5">The sequence shown here is derived from an EMBL/GenBank/DDBJ whole genome shotgun (WGS) entry which is preliminary data.</text>
</comment>
<dbReference type="EMBL" id="QZCG01000011">
    <property type="protein sequence ID" value="RJE83390.1"/>
    <property type="molecule type" value="Genomic_DNA"/>
</dbReference>
<dbReference type="Gene3D" id="3.40.1410.10">
    <property type="entry name" value="Chorismate lyase-like"/>
    <property type="match status" value="1"/>
</dbReference>
<evidence type="ECO:0000256" key="2">
    <source>
        <dbReference type="ARBA" id="ARBA00023125"/>
    </source>
</evidence>
<dbReference type="Pfam" id="PF00392">
    <property type="entry name" value="GntR"/>
    <property type="match status" value="1"/>
</dbReference>
<dbReference type="InterPro" id="IPR036390">
    <property type="entry name" value="WH_DNA-bd_sf"/>
</dbReference>
<dbReference type="Pfam" id="PF07702">
    <property type="entry name" value="UTRA"/>
    <property type="match status" value="1"/>
</dbReference>
<dbReference type="SUPFAM" id="SSF64288">
    <property type="entry name" value="Chorismate lyase-like"/>
    <property type="match status" value="1"/>
</dbReference>
<dbReference type="InterPro" id="IPR050679">
    <property type="entry name" value="Bact_HTH_transcr_reg"/>
</dbReference>
<keyword evidence="3" id="KW-0804">Transcription</keyword>
<dbReference type="SUPFAM" id="SSF46785">
    <property type="entry name" value="Winged helix' DNA-binding domain"/>
    <property type="match status" value="1"/>
</dbReference>
<dbReference type="GO" id="GO:0003677">
    <property type="term" value="F:DNA binding"/>
    <property type="evidence" value="ECO:0007669"/>
    <property type="project" value="UniProtKB-KW"/>
</dbReference>
<dbReference type="GO" id="GO:0003700">
    <property type="term" value="F:DNA-binding transcription factor activity"/>
    <property type="evidence" value="ECO:0007669"/>
    <property type="project" value="InterPro"/>
</dbReference>
<evidence type="ECO:0000259" key="4">
    <source>
        <dbReference type="PROSITE" id="PS50949"/>
    </source>
</evidence>
<evidence type="ECO:0000313" key="6">
    <source>
        <dbReference type="Proteomes" id="UP000284202"/>
    </source>
</evidence>
<proteinExistence type="predicted"/>
<sequence>MLRETHSALPLYLQLSELLAREIAAGHLLHGEKLPPEREMAAKLETSVGTLRKALAELTRQGLLERRQGSGNYVCATKTPQNIYAFFRIELLRGGGLPRARLLSVERLPKPADFPDFGTSHEGHRIRRLRYLNDCPCVLEEIWLDGDYTDRIAPRDLSESLYLYYRETLKLWIAHVEDSVGIAPVPVWKPDAFAPPAGTPSGYFQRISYAQDNRRAEFSRNWFDTDKARYVARIR</sequence>
<accession>A0A418SR15</accession>
<dbReference type="OrthoDB" id="9794015at2"/>
<evidence type="ECO:0000256" key="3">
    <source>
        <dbReference type="ARBA" id="ARBA00023163"/>
    </source>
</evidence>
<keyword evidence="2" id="KW-0238">DNA-binding</keyword>
<dbReference type="InterPro" id="IPR000524">
    <property type="entry name" value="Tscrpt_reg_HTH_GntR"/>
</dbReference>
<dbReference type="PROSITE" id="PS50949">
    <property type="entry name" value="HTH_GNTR"/>
    <property type="match status" value="1"/>
</dbReference>
<dbReference type="InterPro" id="IPR011663">
    <property type="entry name" value="UTRA"/>
</dbReference>
<dbReference type="SMART" id="SM00345">
    <property type="entry name" value="HTH_GNTR"/>
    <property type="match status" value="1"/>
</dbReference>
<evidence type="ECO:0000256" key="1">
    <source>
        <dbReference type="ARBA" id="ARBA00023015"/>
    </source>
</evidence>
<dbReference type="RefSeq" id="WP_119750693.1">
    <property type="nucleotide sequence ID" value="NZ_QZCG01000011.1"/>
</dbReference>
<feature type="domain" description="HTH gntR-type" evidence="4">
    <location>
        <begin position="9"/>
        <end position="77"/>
    </location>
</feature>